<dbReference type="PANTHER" id="PTHR43124:SF3">
    <property type="entry name" value="CHLORAMPHENICOL EFFLUX PUMP RV0191"/>
    <property type="match status" value="1"/>
</dbReference>
<dbReference type="InterPro" id="IPR020846">
    <property type="entry name" value="MFS_dom"/>
</dbReference>
<dbReference type="InterPro" id="IPR050189">
    <property type="entry name" value="MFS_Efflux_Transporters"/>
</dbReference>
<dbReference type="InterPro" id="IPR011701">
    <property type="entry name" value="MFS"/>
</dbReference>
<dbReference type="GO" id="GO:0005886">
    <property type="term" value="C:plasma membrane"/>
    <property type="evidence" value="ECO:0007669"/>
    <property type="project" value="UniProtKB-SubCell"/>
</dbReference>
<evidence type="ECO:0000256" key="6">
    <source>
        <dbReference type="SAM" id="Phobius"/>
    </source>
</evidence>
<proteinExistence type="predicted"/>
<dbReference type="Gene3D" id="1.20.1720.10">
    <property type="entry name" value="Multidrug resistance protein D"/>
    <property type="match status" value="1"/>
</dbReference>
<feature type="transmembrane region" description="Helical" evidence="6">
    <location>
        <begin position="314"/>
        <end position="333"/>
    </location>
</feature>
<feature type="transmembrane region" description="Helical" evidence="6">
    <location>
        <begin position="253"/>
        <end position="272"/>
    </location>
</feature>
<keyword evidence="4 6" id="KW-1133">Transmembrane helix</keyword>
<dbReference type="Pfam" id="PF07690">
    <property type="entry name" value="MFS_1"/>
    <property type="match status" value="1"/>
</dbReference>
<accession>A0A7S9L7A1</accession>
<evidence type="ECO:0000256" key="1">
    <source>
        <dbReference type="ARBA" id="ARBA00004651"/>
    </source>
</evidence>
<organism evidence="8 9">
    <name type="scientific">Pseudomonas fulva</name>
    <dbReference type="NCBI Taxonomy" id="47880"/>
    <lineage>
        <taxon>Bacteria</taxon>
        <taxon>Pseudomonadati</taxon>
        <taxon>Pseudomonadota</taxon>
        <taxon>Gammaproteobacteria</taxon>
        <taxon>Pseudomonadales</taxon>
        <taxon>Pseudomonadaceae</taxon>
        <taxon>Pseudomonas</taxon>
    </lineage>
</organism>
<feature type="domain" description="Major facilitator superfamily (MFS) profile" evidence="7">
    <location>
        <begin position="16"/>
        <end position="398"/>
    </location>
</feature>
<comment type="subcellular location">
    <subcellularLocation>
        <location evidence="1">Cell membrane</location>
        <topology evidence="1">Multi-pass membrane protein</topology>
    </subcellularLocation>
</comment>
<feature type="transmembrane region" description="Helical" evidence="6">
    <location>
        <begin position="12"/>
        <end position="31"/>
    </location>
</feature>
<feature type="transmembrane region" description="Helical" evidence="6">
    <location>
        <begin position="51"/>
        <end position="70"/>
    </location>
</feature>
<feature type="transmembrane region" description="Helical" evidence="6">
    <location>
        <begin position="82"/>
        <end position="101"/>
    </location>
</feature>
<dbReference type="Proteomes" id="UP000594430">
    <property type="component" value="Chromosome"/>
</dbReference>
<protein>
    <submittedName>
        <fullName evidence="8">MFS transporter</fullName>
    </submittedName>
</protein>
<dbReference type="EMBL" id="CP064946">
    <property type="protein sequence ID" value="QPH48895.1"/>
    <property type="molecule type" value="Genomic_DNA"/>
</dbReference>
<keyword evidence="5 6" id="KW-0472">Membrane</keyword>
<sequence length="404" mass="43297">MGETEKNAIQHSPIALTGFLLLITMLGVFPIDVILPSFQPIAKHLDTGPNNIALSVGYFVLAMAFSQLVIGPLSDKLGRKRLLIWGLWVASIGALGCLLTERYALFVAFRVIQALGCGCFVLTQPLVQDFFDNTRRNAARIVQITASGLFISVSPLIGSWLQSHFSWQSSFVVFIALTGMTLFAAQSLLEKDSTESSHSPSIVQSYAKLMLDKLFIRYSILAALGFACHFCFIVASPLLFIKILHFTPYQFSVAFIFYGMAYVIGGVAATLINRRASSLAQLFLGVGLIAVAGAFIFVWHWIKQPSAPSLLLPMVLSTAGTCLCRCAATTCALECRPNEAGASSALLSALVFAVGAIASGFVSLLHENLPVGLGAVFLLVALTSLCLIGMIRRLSDGSGAQTSS</sequence>
<dbReference type="RefSeq" id="WP_104926609.1">
    <property type="nucleotide sequence ID" value="NZ_CP014025.1"/>
</dbReference>
<evidence type="ECO:0000313" key="9">
    <source>
        <dbReference type="Proteomes" id="UP000594430"/>
    </source>
</evidence>
<feature type="transmembrane region" description="Helical" evidence="6">
    <location>
        <begin position="345"/>
        <end position="365"/>
    </location>
</feature>
<dbReference type="AlphaFoldDB" id="A0A7S9L7A1"/>
<feature type="transmembrane region" description="Helical" evidence="6">
    <location>
        <begin position="371"/>
        <end position="391"/>
    </location>
</feature>
<feature type="transmembrane region" description="Helical" evidence="6">
    <location>
        <begin position="218"/>
        <end position="241"/>
    </location>
</feature>
<evidence type="ECO:0000313" key="8">
    <source>
        <dbReference type="EMBL" id="QPH48895.1"/>
    </source>
</evidence>
<dbReference type="PROSITE" id="PS50850">
    <property type="entry name" value="MFS"/>
    <property type="match status" value="1"/>
</dbReference>
<gene>
    <name evidence="8" type="ORF">IZU98_21405</name>
</gene>
<feature type="transmembrane region" description="Helical" evidence="6">
    <location>
        <begin position="167"/>
        <end position="189"/>
    </location>
</feature>
<reference evidence="8 9" key="1">
    <citation type="submission" date="2020-11" db="EMBL/GenBank/DDBJ databases">
        <title>Pseudomonas fulva producing VIM-24.</title>
        <authorList>
            <person name="Liu S."/>
        </authorList>
    </citation>
    <scope>NUCLEOTIDE SEQUENCE [LARGE SCALE GENOMIC DNA]</scope>
    <source>
        <strain evidence="8 9">ZDHY414</strain>
    </source>
</reference>
<keyword evidence="2" id="KW-1003">Cell membrane</keyword>
<keyword evidence="3 6" id="KW-0812">Transmembrane</keyword>
<feature type="transmembrane region" description="Helical" evidence="6">
    <location>
        <begin position="279"/>
        <end position="302"/>
    </location>
</feature>
<feature type="transmembrane region" description="Helical" evidence="6">
    <location>
        <begin position="107"/>
        <end position="127"/>
    </location>
</feature>
<dbReference type="InterPro" id="IPR005829">
    <property type="entry name" value="Sugar_transporter_CS"/>
</dbReference>
<evidence type="ECO:0000256" key="3">
    <source>
        <dbReference type="ARBA" id="ARBA00022692"/>
    </source>
</evidence>
<dbReference type="InterPro" id="IPR036259">
    <property type="entry name" value="MFS_trans_sf"/>
</dbReference>
<evidence type="ECO:0000256" key="2">
    <source>
        <dbReference type="ARBA" id="ARBA00022475"/>
    </source>
</evidence>
<evidence type="ECO:0000256" key="5">
    <source>
        <dbReference type="ARBA" id="ARBA00023136"/>
    </source>
</evidence>
<dbReference type="PROSITE" id="PS00216">
    <property type="entry name" value="SUGAR_TRANSPORT_1"/>
    <property type="match status" value="1"/>
</dbReference>
<name>A0A7S9L7A1_9PSED</name>
<dbReference type="PANTHER" id="PTHR43124">
    <property type="entry name" value="PURINE EFFLUX PUMP PBUE"/>
    <property type="match status" value="1"/>
</dbReference>
<dbReference type="SUPFAM" id="SSF103473">
    <property type="entry name" value="MFS general substrate transporter"/>
    <property type="match status" value="1"/>
</dbReference>
<evidence type="ECO:0000259" key="7">
    <source>
        <dbReference type="PROSITE" id="PS50850"/>
    </source>
</evidence>
<evidence type="ECO:0000256" key="4">
    <source>
        <dbReference type="ARBA" id="ARBA00022989"/>
    </source>
</evidence>
<dbReference type="GO" id="GO:0022857">
    <property type="term" value="F:transmembrane transporter activity"/>
    <property type="evidence" value="ECO:0007669"/>
    <property type="project" value="InterPro"/>
</dbReference>